<evidence type="ECO:0000256" key="11">
    <source>
        <dbReference type="ARBA" id="ARBA00047872"/>
    </source>
</evidence>
<dbReference type="PIRSF" id="PIRSF000726">
    <property type="entry name" value="Asp_kin"/>
    <property type="match status" value="1"/>
</dbReference>
<evidence type="ECO:0000256" key="5">
    <source>
        <dbReference type="ARBA" id="ARBA00022605"/>
    </source>
</evidence>
<dbReference type="Pfam" id="PF22468">
    <property type="entry name" value="ACT_9"/>
    <property type="match status" value="2"/>
</dbReference>
<evidence type="ECO:0000256" key="1">
    <source>
        <dbReference type="ARBA" id="ARBA00004766"/>
    </source>
</evidence>
<keyword evidence="5 13" id="KW-0028">Amino-acid biosynthesis</keyword>
<dbReference type="NCBIfam" id="NF005155">
    <property type="entry name" value="PRK06635.1-4"/>
    <property type="match status" value="1"/>
</dbReference>
<dbReference type="InterPro" id="IPR018042">
    <property type="entry name" value="Aspartate_kinase_CS"/>
</dbReference>
<evidence type="ECO:0000256" key="3">
    <source>
        <dbReference type="ARBA" id="ARBA00005139"/>
    </source>
</evidence>
<comment type="pathway">
    <text evidence="3 13">Amino-acid biosynthesis; L-threonine biosynthesis; L-threonine from L-aspartate: step 1/5.</text>
</comment>
<dbReference type="GO" id="GO:0016301">
    <property type="term" value="F:kinase activity"/>
    <property type="evidence" value="ECO:0007669"/>
    <property type="project" value="UniProtKB-KW"/>
</dbReference>
<comment type="pathway">
    <text evidence="2 13">Amino-acid biosynthesis; L-methionine biosynthesis via de novo pathway; L-homoserine from L-aspartate: step 1/3.</text>
</comment>
<evidence type="ECO:0000313" key="16">
    <source>
        <dbReference type="Proteomes" id="UP001499852"/>
    </source>
</evidence>
<reference evidence="16" key="1">
    <citation type="journal article" date="2019" name="Int. J. Syst. Evol. Microbiol.">
        <title>The Global Catalogue of Microorganisms (GCM) 10K type strain sequencing project: providing services to taxonomists for standard genome sequencing and annotation.</title>
        <authorList>
            <consortium name="The Broad Institute Genomics Platform"/>
            <consortium name="The Broad Institute Genome Sequencing Center for Infectious Disease"/>
            <person name="Wu L."/>
            <person name="Ma J."/>
        </authorList>
    </citation>
    <scope>NUCLEOTIDE SEQUENCE [LARGE SCALE GENOMIC DNA]</scope>
    <source>
        <strain evidence="16">JCM 18053</strain>
    </source>
</reference>
<dbReference type="CDD" id="cd04923">
    <property type="entry name" value="ACT_AK-LysC-DapG-like_2"/>
    <property type="match status" value="1"/>
</dbReference>
<comment type="pathway">
    <text evidence="1 13">Amino-acid biosynthesis; L-lysine biosynthesis via DAP pathway; (S)-tetrahydrodipicolinate from L-aspartate: step 1/4.</text>
</comment>
<dbReference type="PANTHER" id="PTHR21499:SF3">
    <property type="entry name" value="ASPARTOKINASE"/>
    <property type="match status" value="1"/>
</dbReference>
<sequence length="408" mass="43223">MALIVQKYGGTSVGNPERIRNCARRILETQRAGHQVVAVVSAMSGVTDNLIRLAKEVSLEQDPSEREMDVLLSTGEQTTIALTAMAINALGGKAVSLTGAQAGISTDRMHTKARIVNITPDAVHKMLDEGNIVMLAGFQGETASGEITTLGRGGSDLTAIAMAAAIKADLCQIYTDVDGVYTCDPRVVKCATKIEEISYDEMLEMASSGSKVMQSRSVEFAKKFGVRFEVRSSLNNNPGTLVKEETPGMESVVVRGVSLERNQAKITIDDVPDRPGISSVIFGAIAGANIMIDMIVQNVSFDGETDISFTLSAADLPKAEKALREILSTLGDKVTLRTESGVAKLSVVGIGMRSHSGVAAKMFKALADVSVNILMISTSEIKTAVIVQEADIENASRAVHTAFGLDAA</sequence>
<dbReference type="PANTHER" id="PTHR21499">
    <property type="entry name" value="ASPARTATE KINASE"/>
    <property type="match status" value="1"/>
</dbReference>
<dbReference type="EC" id="2.7.2.4" evidence="12"/>
<organism evidence="15 16">
    <name type="scientific">Prosthecobacter algae</name>
    <dbReference type="NCBI Taxonomy" id="1144682"/>
    <lineage>
        <taxon>Bacteria</taxon>
        <taxon>Pseudomonadati</taxon>
        <taxon>Verrucomicrobiota</taxon>
        <taxon>Verrucomicrobiia</taxon>
        <taxon>Verrucomicrobiales</taxon>
        <taxon>Verrucomicrobiaceae</taxon>
        <taxon>Prosthecobacter</taxon>
    </lineage>
</organism>
<comment type="catalytic activity">
    <reaction evidence="11 12">
        <text>L-aspartate + ATP = 4-phospho-L-aspartate + ADP</text>
        <dbReference type="Rhea" id="RHEA:23776"/>
        <dbReference type="ChEBI" id="CHEBI:29991"/>
        <dbReference type="ChEBI" id="CHEBI:30616"/>
        <dbReference type="ChEBI" id="CHEBI:57535"/>
        <dbReference type="ChEBI" id="CHEBI:456216"/>
        <dbReference type="EC" id="2.7.2.4"/>
    </reaction>
</comment>
<evidence type="ECO:0000256" key="13">
    <source>
        <dbReference type="RuleBase" id="RU004249"/>
    </source>
</evidence>
<dbReference type="SUPFAM" id="SSF53633">
    <property type="entry name" value="Carbamate kinase-like"/>
    <property type="match status" value="1"/>
</dbReference>
<comment type="similarity">
    <text evidence="4 12">Belongs to the aspartokinase family.</text>
</comment>
<evidence type="ECO:0000256" key="7">
    <source>
        <dbReference type="ARBA" id="ARBA00022741"/>
    </source>
</evidence>
<evidence type="ECO:0000256" key="8">
    <source>
        <dbReference type="ARBA" id="ARBA00022777"/>
    </source>
</evidence>
<evidence type="ECO:0000256" key="10">
    <source>
        <dbReference type="ARBA" id="ARBA00023154"/>
    </source>
</evidence>
<dbReference type="InterPro" id="IPR041740">
    <property type="entry name" value="AKii-LysC-BS"/>
</dbReference>
<dbReference type="InterPro" id="IPR002912">
    <property type="entry name" value="ACT_dom"/>
</dbReference>
<accession>A0ABP9NRZ7</accession>
<gene>
    <name evidence="15" type="ORF">GCM10023213_01510</name>
</gene>
<dbReference type="EMBL" id="BAABIA010000001">
    <property type="protein sequence ID" value="GAA5132798.1"/>
    <property type="molecule type" value="Genomic_DNA"/>
</dbReference>
<dbReference type="CDD" id="cd04913">
    <property type="entry name" value="ACT_AKii-LysC-BS-like_1"/>
    <property type="match status" value="1"/>
</dbReference>
<dbReference type="SUPFAM" id="SSF55021">
    <property type="entry name" value="ACT-like"/>
    <property type="match status" value="2"/>
</dbReference>
<evidence type="ECO:0000313" key="15">
    <source>
        <dbReference type="EMBL" id="GAA5132798.1"/>
    </source>
</evidence>
<keyword evidence="8 12" id="KW-0418">Kinase</keyword>
<dbReference type="InterPro" id="IPR036393">
    <property type="entry name" value="AceGlu_kinase-like_sf"/>
</dbReference>
<dbReference type="NCBIfam" id="TIGR00657">
    <property type="entry name" value="asp_kinases"/>
    <property type="match status" value="1"/>
</dbReference>
<evidence type="ECO:0000256" key="6">
    <source>
        <dbReference type="ARBA" id="ARBA00022679"/>
    </source>
</evidence>
<dbReference type="InterPro" id="IPR001341">
    <property type="entry name" value="Asp_kinase"/>
</dbReference>
<dbReference type="CDD" id="cd04261">
    <property type="entry name" value="AAK_AKii-LysC-BS"/>
    <property type="match status" value="1"/>
</dbReference>
<evidence type="ECO:0000256" key="9">
    <source>
        <dbReference type="ARBA" id="ARBA00022840"/>
    </source>
</evidence>
<dbReference type="RefSeq" id="WP_345734457.1">
    <property type="nucleotide sequence ID" value="NZ_BAABIA010000001.1"/>
</dbReference>
<feature type="domain" description="ACT" evidence="14">
    <location>
        <begin position="266"/>
        <end position="350"/>
    </location>
</feature>
<dbReference type="InterPro" id="IPR005260">
    <property type="entry name" value="Asp_kin_monofn"/>
</dbReference>
<dbReference type="InterPro" id="IPR045865">
    <property type="entry name" value="ACT-like_dom_sf"/>
</dbReference>
<dbReference type="Gene3D" id="3.40.1160.10">
    <property type="entry name" value="Acetylglutamate kinase-like"/>
    <property type="match status" value="1"/>
</dbReference>
<dbReference type="PROSITE" id="PS00324">
    <property type="entry name" value="ASPARTOKINASE"/>
    <property type="match status" value="1"/>
</dbReference>
<evidence type="ECO:0000256" key="2">
    <source>
        <dbReference type="ARBA" id="ARBA00004986"/>
    </source>
</evidence>
<dbReference type="NCBIfam" id="TIGR00656">
    <property type="entry name" value="asp_kin_monofn"/>
    <property type="match status" value="1"/>
</dbReference>
<keyword evidence="16" id="KW-1185">Reference proteome</keyword>
<keyword evidence="10" id="KW-0457">Lysine biosynthesis</keyword>
<dbReference type="InterPro" id="IPR054352">
    <property type="entry name" value="ACT_Aspartokinase"/>
</dbReference>
<dbReference type="PROSITE" id="PS51671">
    <property type="entry name" value="ACT"/>
    <property type="match status" value="1"/>
</dbReference>
<comment type="caution">
    <text evidence="15">The sequence shown here is derived from an EMBL/GenBank/DDBJ whole genome shotgun (WGS) entry which is preliminary data.</text>
</comment>
<evidence type="ECO:0000256" key="12">
    <source>
        <dbReference type="RuleBase" id="RU003448"/>
    </source>
</evidence>
<dbReference type="Pfam" id="PF00696">
    <property type="entry name" value="AA_kinase"/>
    <property type="match status" value="1"/>
</dbReference>
<dbReference type="Proteomes" id="UP001499852">
    <property type="component" value="Unassembled WGS sequence"/>
</dbReference>
<evidence type="ECO:0000256" key="4">
    <source>
        <dbReference type="ARBA" id="ARBA00010122"/>
    </source>
</evidence>
<protein>
    <recommendedName>
        <fullName evidence="12">Aspartokinase</fullName>
        <ecNumber evidence="12">2.7.2.4</ecNumber>
    </recommendedName>
</protein>
<dbReference type="InterPro" id="IPR001048">
    <property type="entry name" value="Asp/Glu/Uridylate_kinase"/>
</dbReference>
<dbReference type="Gene3D" id="3.30.2130.10">
    <property type="entry name" value="VC0802-like"/>
    <property type="match status" value="1"/>
</dbReference>
<keyword evidence="6 12" id="KW-0808">Transferase</keyword>
<evidence type="ECO:0000259" key="14">
    <source>
        <dbReference type="PROSITE" id="PS51671"/>
    </source>
</evidence>
<name>A0ABP9NRZ7_9BACT</name>
<proteinExistence type="inferred from homology"/>
<keyword evidence="7" id="KW-0547">Nucleotide-binding</keyword>
<keyword evidence="9" id="KW-0067">ATP-binding</keyword>
<dbReference type="NCBIfam" id="NF005154">
    <property type="entry name" value="PRK06635.1-2"/>
    <property type="match status" value="1"/>
</dbReference>